<feature type="transmembrane region" description="Helical" evidence="1">
    <location>
        <begin position="262"/>
        <end position="286"/>
    </location>
</feature>
<keyword evidence="1" id="KW-0812">Transmembrane</keyword>
<sequence length="438" mass="46849">MPKKNLSVAMAYVGVVAGAGLASGQDLLQYFLSFGVMGVLGIAVMGGLNVVFGSLALQLGSYFRSDHHDEVFGRIAHPVVNRLIDIVLVVSSFIMGFVMLAGAGANLQQAFGLPTMWGAVVCGLLVVVTAFLDIDRITRVIGVFTPVIVVLILVLTAHTLTQSHPPVEQLDAAARSVVPALPDVWLSALNYCALCVLGGVAMAFVLGGSVLRIDVARSAGRIGGAVLAGVVVLTGITLFLNVGTVKDVDVPMQEIARSIHPAFAFVYTLAIFALIYNTVFSLFYSVARRFSGGSEARMRLILIGVVVAGLAASMAGFKSLVGIMYPILGYLGMALMVVVAMGWWRERHNIGREENLRRKMVRLLLRKHTPRAPYTTEHRRDVRALAEASVADASQLRSDADELAGQIVANEDDVRAFAHANLPVDEDKVAELVEPRSA</sequence>
<evidence type="ECO:0008006" key="4">
    <source>
        <dbReference type="Google" id="ProtNLM"/>
    </source>
</evidence>
<reference evidence="2 3" key="1">
    <citation type="submission" date="2016-09" db="EMBL/GenBank/DDBJ databases">
        <title>Complete genome sequence of Actinomyces hongkongensis HKU8.</title>
        <authorList>
            <person name="Gao Y.-X."/>
            <person name="Zhou Y.-Y."/>
            <person name="Xie Y."/>
            <person name="Wang M."/>
            <person name="Wang S.-J."/>
            <person name="Shen S.-G."/>
        </authorList>
    </citation>
    <scope>NUCLEOTIDE SEQUENCE [LARGE SCALE GENOMIC DNA]</scope>
    <source>
        <strain evidence="2 3">HKU8</strain>
    </source>
</reference>
<keyword evidence="1" id="KW-1133">Transmembrane helix</keyword>
<feature type="transmembrane region" description="Helical" evidence="1">
    <location>
        <begin position="141"/>
        <end position="160"/>
    </location>
</feature>
<proteinExistence type="predicted"/>
<organism evidence="2 3">
    <name type="scientific">Pauljensenia hongkongensis</name>
    <dbReference type="NCBI Taxonomy" id="178339"/>
    <lineage>
        <taxon>Bacteria</taxon>
        <taxon>Bacillati</taxon>
        <taxon>Actinomycetota</taxon>
        <taxon>Actinomycetes</taxon>
        <taxon>Actinomycetales</taxon>
        <taxon>Actinomycetaceae</taxon>
        <taxon>Pauljensenia</taxon>
    </lineage>
</organism>
<feature type="transmembrane region" description="Helical" evidence="1">
    <location>
        <begin position="34"/>
        <end position="57"/>
    </location>
</feature>
<dbReference type="STRING" id="178339.BH719_08925"/>
<evidence type="ECO:0000313" key="2">
    <source>
        <dbReference type="EMBL" id="AOS47937.1"/>
    </source>
</evidence>
<feature type="transmembrane region" description="Helical" evidence="1">
    <location>
        <begin position="115"/>
        <end position="134"/>
    </location>
</feature>
<feature type="transmembrane region" description="Helical" evidence="1">
    <location>
        <begin position="188"/>
        <end position="210"/>
    </location>
</feature>
<dbReference type="Proteomes" id="UP000095214">
    <property type="component" value="Chromosome"/>
</dbReference>
<protein>
    <recommendedName>
        <fullName evidence="4">Beta-carotene 15,15'-monooxygenase</fullName>
    </recommendedName>
</protein>
<feature type="transmembrane region" description="Helical" evidence="1">
    <location>
        <begin position="298"/>
        <end position="317"/>
    </location>
</feature>
<feature type="transmembrane region" description="Helical" evidence="1">
    <location>
        <begin position="222"/>
        <end position="242"/>
    </location>
</feature>
<evidence type="ECO:0000256" key="1">
    <source>
        <dbReference type="SAM" id="Phobius"/>
    </source>
</evidence>
<dbReference type="InterPro" id="IPR038728">
    <property type="entry name" value="YkvI-like"/>
</dbReference>
<name>A0A1D8B470_9ACTO</name>
<dbReference type="PANTHER" id="PTHR37814">
    <property type="entry name" value="CONSERVED MEMBRANE PROTEIN"/>
    <property type="match status" value="1"/>
</dbReference>
<gene>
    <name evidence="2" type="ORF">BH719_08925</name>
</gene>
<accession>A0A1D8B470</accession>
<dbReference type="EMBL" id="CP017298">
    <property type="protein sequence ID" value="AOS47937.1"/>
    <property type="molecule type" value="Genomic_DNA"/>
</dbReference>
<dbReference type="KEGG" id="phon:BH719_08925"/>
<dbReference type="OrthoDB" id="4424890at2"/>
<feature type="transmembrane region" description="Helical" evidence="1">
    <location>
        <begin position="323"/>
        <end position="344"/>
    </location>
</feature>
<dbReference type="PANTHER" id="PTHR37814:SF1">
    <property type="entry name" value="MEMBRANE PROTEIN"/>
    <property type="match status" value="1"/>
</dbReference>
<evidence type="ECO:0000313" key="3">
    <source>
        <dbReference type="Proteomes" id="UP000095214"/>
    </source>
</evidence>
<keyword evidence="1" id="KW-0472">Membrane</keyword>
<keyword evidence="3" id="KW-1185">Reference proteome</keyword>
<dbReference type="RefSeq" id="WP_009400413.1">
    <property type="nucleotide sequence ID" value="NZ_CP017298.1"/>
</dbReference>
<feature type="transmembrane region" description="Helical" evidence="1">
    <location>
        <begin position="83"/>
        <end position="103"/>
    </location>
</feature>
<dbReference type="AlphaFoldDB" id="A0A1D8B470"/>